<comment type="caution">
    <text evidence="3">The sequence shown here is derived from an EMBL/GenBank/DDBJ whole genome shotgun (WGS) entry which is preliminary data.</text>
</comment>
<dbReference type="SUPFAM" id="SSF56349">
    <property type="entry name" value="DNA breaking-rejoining enzymes"/>
    <property type="match status" value="1"/>
</dbReference>
<dbReference type="AlphaFoldDB" id="W9DQM8"/>
<proteinExistence type="predicted"/>
<dbReference type="GO" id="GO:0003677">
    <property type="term" value="F:DNA binding"/>
    <property type="evidence" value="ECO:0007669"/>
    <property type="project" value="InterPro"/>
</dbReference>
<gene>
    <name evidence="3" type="ORF">MettiDRAFT_1258</name>
</gene>
<organism evidence="3 4">
    <name type="scientific">Methanolobus tindarius DSM 2278</name>
    <dbReference type="NCBI Taxonomy" id="1090322"/>
    <lineage>
        <taxon>Archaea</taxon>
        <taxon>Methanobacteriati</taxon>
        <taxon>Methanobacteriota</taxon>
        <taxon>Stenosarchaea group</taxon>
        <taxon>Methanomicrobia</taxon>
        <taxon>Methanosarcinales</taxon>
        <taxon>Methanosarcinaceae</taxon>
        <taxon>Methanolobus</taxon>
    </lineage>
</organism>
<evidence type="ECO:0000313" key="3">
    <source>
        <dbReference type="EMBL" id="ETA67823.1"/>
    </source>
</evidence>
<evidence type="ECO:0000259" key="2">
    <source>
        <dbReference type="PROSITE" id="PS51898"/>
    </source>
</evidence>
<sequence length="188" mass="22294">MKYSKEWLRPDEAKKILNIPDLEEKYEIWVILMYFPALRVTEAIHIRPRDLDLRGECVEIWKGKGKKGELQKAPCELHILKRIKRYCEHHDLKDTDYIMFSNKSDKVTRSHVYKVVNKLCERAGIDKRIGTHTFRRSRAEHLLDNGLELTYVSKFLRHKNISTTMAYLDISVADIQRELEKIEMPVIV</sequence>
<name>W9DQM8_METTI</name>
<evidence type="ECO:0000313" key="4">
    <source>
        <dbReference type="Proteomes" id="UP000019483"/>
    </source>
</evidence>
<keyword evidence="1" id="KW-0233">DNA recombination</keyword>
<keyword evidence="4" id="KW-1185">Reference proteome</keyword>
<dbReference type="CDD" id="cd00397">
    <property type="entry name" value="DNA_BRE_C"/>
    <property type="match status" value="1"/>
</dbReference>
<dbReference type="InterPro" id="IPR013762">
    <property type="entry name" value="Integrase-like_cat_sf"/>
</dbReference>
<reference evidence="3 4" key="1">
    <citation type="submission" date="2013-08" db="EMBL/GenBank/DDBJ databases">
        <authorList>
            <consortium name="DOE Joint Genome Institute"/>
            <person name="Eisen J."/>
            <person name="Huntemann M."/>
            <person name="Han J."/>
            <person name="Chen A."/>
            <person name="Kyrpides N."/>
            <person name="Mavromatis K."/>
            <person name="Markowitz V."/>
            <person name="Palaniappan K."/>
            <person name="Ivanova N."/>
            <person name="Schaumberg A."/>
            <person name="Pati A."/>
            <person name="Liolios K."/>
            <person name="Nordberg H.P."/>
            <person name="Cantor M.N."/>
            <person name="Hua S.X."/>
            <person name="Woyke T."/>
        </authorList>
    </citation>
    <scope>NUCLEOTIDE SEQUENCE [LARGE SCALE GENOMIC DNA]</scope>
    <source>
        <strain evidence="3 4">DSM 2278</strain>
    </source>
</reference>
<accession>W9DQM8</accession>
<dbReference type="RefSeq" id="WP_023844959.1">
    <property type="nucleotide sequence ID" value="NZ_AZAJ01000001.1"/>
</dbReference>
<protein>
    <submittedName>
        <fullName evidence="3">Site-specific recombinase XerD</fullName>
    </submittedName>
</protein>
<dbReference type="Proteomes" id="UP000019483">
    <property type="component" value="Unassembled WGS sequence"/>
</dbReference>
<dbReference type="GO" id="GO:0015074">
    <property type="term" value="P:DNA integration"/>
    <property type="evidence" value="ECO:0007669"/>
    <property type="project" value="InterPro"/>
</dbReference>
<evidence type="ECO:0000256" key="1">
    <source>
        <dbReference type="ARBA" id="ARBA00023172"/>
    </source>
</evidence>
<dbReference type="InterPro" id="IPR002104">
    <property type="entry name" value="Integrase_catalytic"/>
</dbReference>
<dbReference type="EMBL" id="AZAJ01000001">
    <property type="protein sequence ID" value="ETA67823.1"/>
    <property type="molecule type" value="Genomic_DNA"/>
</dbReference>
<dbReference type="PANTHER" id="PTHR30349">
    <property type="entry name" value="PHAGE INTEGRASE-RELATED"/>
    <property type="match status" value="1"/>
</dbReference>
<feature type="domain" description="Tyr recombinase" evidence="2">
    <location>
        <begin position="3"/>
        <end position="180"/>
    </location>
</feature>
<dbReference type="Gene3D" id="1.10.443.10">
    <property type="entry name" value="Intergrase catalytic core"/>
    <property type="match status" value="1"/>
</dbReference>
<dbReference type="STRING" id="1090322.MettiDRAFT_1258"/>
<dbReference type="InterPro" id="IPR050090">
    <property type="entry name" value="Tyrosine_recombinase_XerCD"/>
</dbReference>
<dbReference type="PROSITE" id="PS51898">
    <property type="entry name" value="TYR_RECOMBINASE"/>
    <property type="match status" value="1"/>
</dbReference>
<dbReference type="Pfam" id="PF00589">
    <property type="entry name" value="Phage_integrase"/>
    <property type="match status" value="1"/>
</dbReference>
<dbReference type="OrthoDB" id="59212at2157"/>
<dbReference type="PANTHER" id="PTHR30349:SF64">
    <property type="entry name" value="PROPHAGE INTEGRASE INTD-RELATED"/>
    <property type="match status" value="1"/>
</dbReference>
<dbReference type="InterPro" id="IPR011010">
    <property type="entry name" value="DNA_brk_join_enz"/>
</dbReference>
<dbReference type="GO" id="GO:0006310">
    <property type="term" value="P:DNA recombination"/>
    <property type="evidence" value="ECO:0007669"/>
    <property type="project" value="UniProtKB-KW"/>
</dbReference>